<evidence type="ECO:0000313" key="3">
    <source>
        <dbReference type="Proteomes" id="UP000245474"/>
    </source>
</evidence>
<name>A0A2U2N6N7_9GAMM</name>
<dbReference type="EMBL" id="QFFI01000005">
    <property type="protein sequence ID" value="PWG64644.1"/>
    <property type="molecule type" value="Genomic_DNA"/>
</dbReference>
<proteinExistence type="predicted"/>
<dbReference type="AlphaFoldDB" id="A0A2U2N6N7"/>
<evidence type="ECO:0000256" key="1">
    <source>
        <dbReference type="SAM" id="Phobius"/>
    </source>
</evidence>
<dbReference type="RefSeq" id="WP_109676797.1">
    <property type="nucleotide sequence ID" value="NZ_CP086615.1"/>
</dbReference>
<dbReference type="OrthoDB" id="5905880at2"/>
<feature type="transmembrane region" description="Helical" evidence="1">
    <location>
        <begin position="66"/>
        <end position="86"/>
    </location>
</feature>
<dbReference type="Proteomes" id="UP000245474">
    <property type="component" value="Unassembled WGS sequence"/>
</dbReference>
<gene>
    <name evidence="2" type="ORF">DEM34_04770</name>
</gene>
<organism evidence="2 3">
    <name type="scientific">Sediminicurvatus halobius</name>
    <dbReference type="NCBI Taxonomy" id="2182432"/>
    <lineage>
        <taxon>Bacteria</taxon>
        <taxon>Pseudomonadati</taxon>
        <taxon>Pseudomonadota</taxon>
        <taxon>Gammaproteobacteria</taxon>
        <taxon>Chromatiales</taxon>
        <taxon>Ectothiorhodospiraceae</taxon>
        <taxon>Sediminicurvatus</taxon>
    </lineage>
</organism>
<keyword evidence="3" id="KW-1185">Reference proteome</keyword>
<accession>A0A2U2N6N7</accession>
<protein>
    <submittedName>
        <fullName evidence="2">NAD/FAD-utilizing enzyme</fullName>
    </submittedName>
</protein>
<sequence>MQKLTRHFLISDDLDDLERLEEDLERSGIVFSQIHLLTLDDAEAAKHPHLHTVSALMKKDLVHSGLVGLGIGIAAAILVLLIAELAGWTDTPAGRIPFIFLAIILLGFFTWEGGLLGIETPNVHFRGFEQALERGRHVFFVDLEPRQTALMDEVLKRHPAVERAGTGPAAPHWIVRAQYRIKRFFVEVFP</sequence>
<keyword evidence="1" id="KW-0812">Transmembrane</keyword>
<feature type="transmembrane region" description="Helical" evidence="1">
    <location>
        <begin position="98"/>
        <end position="118"/>
    </location>
</feature>
<keyword evidence="1" id="KW-0472">Membrane</keyword>
<evidence type="ECO:0000313" key="2">
    <source>
        <dbReference type="EMBL" id="PWG64644.1"/>
    </source>
</evidence>
<reference evidence="2 3" key="1">
    <citation type="submission" date="2018-05" db="EMBL/GenBank/DDBJ databases">
        <title>Spiribacter halobius sp. nov., a moderately halophilic bacterium isolated from marine solar saltern.</title>
        <authorList>
            <person name="Zheng W.-S."/>
            <person name="Lu D.-C."/>
            <person name="Du Z.-J."/>
        </authorList>
    </citation>
    <scope>NUCLEOTIDE SEQUENCE [LARGE SCALE GENOMIC DNA]</scope>
    <source>
        <strain evidence="2 3">E85</strain>
    </source>
</reference>
<comment type="caution">
    <text evidence="2">The sequence shown here is derived from an EMBL/GenBank/DDBJ whole genome shotgun (WGS) entry which is preliminary data.</text>
</comment>
<keyword evidence="1" id="KW-1133">Transmembrane helix</keyword>